<keyword evidence="2 7" id="KW-0813">Transport</keyword>
<dbReference type="Pfam" id="PF00528">
    <property type="entry name" value="BPD_transp_1"/>
    <property type="match status" value="1"/>
</dbReference>
<dbReference type="PANTHER" id="PTHR43227">
    <property type="entry name" value="BLL4140 PROTEIN"/>
    <property type="match status" value="1"/>
</dbReference>
<feature type="transmembrane region" description="Helical" evidence="7">
    <location>
        <begin position="228"/>
        <end position="249"/>
    </location>
</feature>
<organism evidence="9 10">
    <name type="scientific">Luteipulveratus mongoliensis</name>
    <dbReference type="NCBI Taxonomy" id="571913"/>
    <lineage>
        <taxon>Bacteria</taxon>
        <taxon>Bacillati</taxon>
        <taxon>Actinomycetota</taxon>
        <taxon>Actinomycetes</taxon>
        <taxon>Micrococcales</taxon>
        <taxon>Dermacoccaceae</taxon>
        <taxon>Luteipulveratus</taxon>
    </lineage>
</organism>
<gene>
    <name evidence="9" type="ORF">VV02_19665</name>
</gene>
<feature type="transmembrane region" description="Helical" evidence="7">
    <location>
        <begin position="95"/>
        <end position="117"/>
    </location>
</feature>
<dbReference type="PATRIC" id="fig|571913.6.peg.3980"/>
<evidence type="ECO:0000256" key="6">
    <source>
        <dbReference type="ARBA" id="ARBA00023136"/>
    </source>
</evidence>
<dbReference type="OrthoDB" id="9785836at2"/>
<protein>
    <submittedName>
        <fullName evidence="9">Sugar ABC transporter ATPase</fullName>
    </submittedName>
</protein>
<sequence length="321" mass="35293">MRLRRQTPAAAVPTRTLSFGTRVRRDWQMLVMMLPGVLFLLLFFYIPILGNVVAFQDFQPFLGISQSAFVGMENFVSLYDDPLFWAALTNTLKLAAVQLLLFFPVPLILALAVDSLVSNRLRRMFQTVVYLPHFLSWVLVIALFQQSLGGAGFVNNLLRDWGFGEVPFMTNPDTFPLLATAQLVWKDAGWAMIIFLAALASVDVALYEAAAADGAGRWRRMWHITLPALRTVIVLLLILRIGDILSVGFEQFILQRDSVGPGAAEVLDTFTYYSGVVGGDWSSGAAAGLAKGVVGALLLWGANSVAHRLGEPGIFQKREAA</sequence>
<feature type="transmembrane region" description="Helical" evidence="7">
    <location>
        <begin position="29"/>
        <end position="48"/>
    </location>
</feature>
<dbReference type="Proteomes" id="UP000066480">
    <property type="component" value="Chromosome"/>
</dbReference>
<keyword evidence="6 7" id="KW-0472">Membrane</keyword>
<keyword evidence="10" id="KW-1185">Reference proteome</keyword>
<keyword evidence="4 7" id="KW-0812">Transmembrane</keyword>
<evidence type="ECO:0000256" key="4">
    <source>
        <dbReference type="ARBA" id="ARBA00022692"/>
    </source>
</evidence>
<evidence type="ECO:0000313" key="9">
    <source>
        <dbReference type="EMBL" id="AKU17540.1"/>
    </source>
</evidence>
<dbReference type="STRING" id="571913.VV02_19665"/>
<dbReference type="EMBL" id="CP011112">
    <property type="protein sequence ID" value="AKU17540.1"/>
    <property type="molecule type" value="Genomic_DNA"/>
</dbReference>
<dbReference type="RefSeq" id="WP_052594269.1">
    <property type="nucleotide sequence ID" value="NZ_CP011112.1"/>
</dbReference>
<proteinExistence type="inferred from homology"/>
<evidence type="ECO:0000256" key="3">
    <source>
        <dbReference type="ARBA" id="ARBA00022475"/>
    </source>
</evidence>
<name>A0A0K1JLT2_9MICO</name>
<dbReference type="KEGG" id="lmoi:VV02_19665"/>
<dbReference type="PROSITE" id="PS50928">
    <property type="entry name" value="ABC_TM1"/>
    <property type="match status" value="1"/>
</dbReference>
<dbReference type="PANTHER" id="PTHR43227:SF11">
    <property type="entry name" value="BLL4140 PROTEIN"/>
    <property type="match status" value="1"/>
</dbReference>
<evidence type="ECO:0000256" key="2">
    <source>
        <dbReference type="ARBA" id="ARBA00022448"/>
    </source>
</evidence>
<evidence type="ECO:0000256" key="5">
    <source>
        <dbReference type="ARBA" id="ARBA00022989"/>
    </source>
</evidence>
<feature type="transmembrane region" description="Helical" evidence="7">
    <location>
        <begin position="129"/>
        <end position="148"/>
    </location>
</feature>
<feature type="domain" description="ABC transmembrane type-1" evidence="8">
    <location>
        <begin position="88"/>
        <end position="302"/>
    </location>
</feature>
<dbReference type="GO" id="GO:0005886">
    <property type="term" value="C:plasma membrane"/>
    <property type="evidence" value="ECO:0007669"/>
    <property type="project" value="UniProtKB-SubCell"/>
</dbReference>
<dbReference type="AlphaFoldDB" id="A0A0K1JLT2"/>
<dbReference type="SUPFAM" id="SSF161098">
    <property type="entry name" value="MetI-like"/>
    <property type="match status" value="1"/>
</dbReference>
<evidence type="ECO:0000256" key="7">
    <source>
        <dbReference type="RuleBase" id="RU363032"/>
    </source>
</evidence>
<dbReference type="Gene3D" id="1.10.3720.10">
    <property type="entry name" value="MetI-like"/>
    <property type="match status" value="1"/>
</dbReference>
<keyword evidence="3" id="KW-1003">Cell membrane</keyword>
<evidence type="ECO:0000313" key="10">
    <source>
        <dbReference type="Proteomes" id="UP000066480"/>
    </source>
</evidence>
<feature type="transmembrane region" description="Helical" evidence="7">
    <location>
        <begin position="188"/>
        <end position="207"/>
    </location>
</feature>
<reference evidence="9 10" key="1">
    <citation type="submission" date="2015-03" db="EMBL/GenBank/DDBJ databases">
        <title>Luteipulveratus halotolerans sp. nov., a novel actinobacterium (Dermacoccaceae) from Sarawak, Malaysia.</title>
        <authorList>
            <person name="Juboi H."/>
            <person name="Basik A."/>
            <person name="Shamsul S.S."/>
            <person name="Arnold P."/>
            <person name="Schmitt E.K."/>
            <person name="Sanglier J.-J."/>
            <person name="Yeo T."/>
        </authorList>
    </citation>
    <scope>NUCLEOTIDE SEQUENCE [LARGE SCALE GENOMIC DNA]</scope>
    <source>
        <strain evidence="9 10">MN07-A0370</strain>
    </source>
</reference>
<comment type="similarity">
    <text evidence="7">Belongs to the binding-protein-dependent transport system permease family.</text>
</comment>
<dbReference type="GO" id="GO:0055085">
    <property type="term" value="P:transmembrane transport"/>
    <property type="evidence" value="ECO:0007669"/>
    <property type="project" value="InterPro"/>
</dbReference>
<dbReference type="CDD" id="cd06261">
    <property type="entry name" value="TM_PBP2"/>
    <property type="match status" value="1"/>
</dbReference>
<accession>A0A0K1JLT2</accession>
<dbReference type="InterPro" id="IPR035906">
    <property type="entry name" value="MetI-like_sf"/>
</dbReference>
<dbReference type="InterPro" id="IPR000515">
    <property type="entry name" value="MetI-like"/>
</dbReference>
<keyword evidence="5 7" id="KW-1133">Transmembrane helix</keyword>
<comment type="subcellular location">
    <subcellularLocation>
        <location evidence="1 7">Cell membrane</location>
        <topology evidence="1 7">Multi-pass membrane protein</topology>
    </subcellularLocation>
</comment>
<evidence type="ECO:0000259" key="8">
    <source>
        <dbReference type="PROSITE" id="PS50928"/>
    </source>
</evidence>
<dbReference type="InterPro" id="IPR050809">
    <property type="entry name" value="UgpAE/MalFG_permease"/>
</dbReference>
<evidence type="ECO:0000256" key="1">
    <source>
        <dbReference type="ARBA" id="ARBA00004651"/>
    </source>
</evidence>